<dbReference type="EC" id="1.8.4.11" evidence="1"/>
<dbReference type="InterPro" id="IPR012336">
    <property type="entry name" value="Thioredoxin-like_fold"/>
</dbReference>
<feature type="domain" description="MsrB" evidence="4">
    <location>
        <begin position="303"/>
        <end position="427"/>
    </location>
</feature>
<dbReference type="Gene3D" id="3.40.30.10">
    <property type="entry name" value="Glutaredoxin"/>
    <property type="match status" value="1"/>
</dbReference>
<dbReference type="GO" id="GO:0033743">
    <property type="term" value="F:peptide-methionine (R)-S-oxide reductase activity"/>
    <property type="evidence" value="ECO:0007669"/>
    <property type="project" value="InterPro"/>
</dbReference>
<evidence type="ECO:0000256" key="1">
    <source>
        <dbReference type="ARBA" id="ARBA00012502"/>
    </source>
</evidence>
<dbReference type="InterPro" id="IPR036509">
    <property type="entry name" value="Met_Sox_Rdtase_MsrA_sf"/>
</dbReference>
<dbReference type="PANTHER" id="PTHR43774">
    <property type="entry name" value="PEPTIDE METHIONINE SULFOXIDE REDUCTASE"/>
    <property type="match status" value="1"/>
</dbReference>
<dbReference type="InterPro" id="IPR002579">
    <property type="entry name" value="Met_Sox_Rdtase_MsrB_dom"/>
</dbReference>
<keyword evidence="3" id="KW-0511">Multifunctional enzyme</keyword>
<proteinExistence type="inferred from homology"/>
<evidence type="ECO:0000256" key="2">
    <source>
        <dbReference type="ARBA" id="ARBA00023002"/>
    </source>
</evidence>
<dbReference type="Pfam" id="PF01641">
    <property type="entry name" value="SelR"/>
    <property type="match status" value="1"/>
</dbReference>
<gene>
    <name evidence="5" type="ORF">LCGC14_2290880</name>
</gene>
<dbReference type="SUPFAM" id="SSF52833">
    <property type="entry name" value="Thioredoxin-like"/>
    <property type="match status" value="1"/>
</dbReference>
<organism evidence="5">
    <name type="scientific">marine sediment metagenome</name>
    <dbReference type="NCBI Taxonomy" id="412755"/>
    <lineage>
        <taxon>unclassified sequences</taxon>
        <taxon>metagenomes</taxon>
        <taxon>ecological metagenomes</taxon>
    </lineage>
</organism>
<name>A0A0F9CR93_9ZZZZ</name>
<dbReference type="InterPro" id="IPR036249">
    <property type="entry name" value="Thioredoxin-like_sf"/>
</dbReference>
<dbReference type="NCBIfam" id="TIGR00401">
    <property type="entry name" value="msrA"/>
    <property type="match status" value="1"/>
</dbReference>
<dbReference type="InterPro" id="IPR011057">
    <property type="entry name" value="Mss4-like_sf"/>
</dbReference>
<evidence type="ECO:0000259" key="4">
    <source>
        <dbReference type="PROSITE" id="PS51790"/>
    </source>
</evidence>
<dbReference type="SUPFAM" id="SSF51316">
    <property type="entry name" value="Mss4-like"/>
    <property type="match status" value="1"/>
</dbReference>
<dbReference type="AlphaFoldDB" id="A0A0F9CR93"/>
<dbReference type="Gene3D" id="3.30.1060.10">
    <property type="entry name" value="Peptide methionine sulphoxide reductase MsrA"/>
    <property type="match status" value="1"/>
</dbReference>
<dbReference type="HAMAP" id="MF_01401">
    <property type="entry name" value="MsrA"/>
    <property type="match status" value="1"/>
</dbReference>
<dbReference type="EMBL" id="LAZR01032086">
    <property type="protein sequence ID" value="KKL51898.1"/>
    <property type="molecule type" value="Genomic_DNA"/>
</dbReference>
<dbReference type="GO" id="GO:0008113">
    <property type="term" value="F:peptide-methionine (S)-S-oxide reductase activity"/>
    <property type="evidence" value="ECO:0007669"/>
    <property type="project" value="UniProtKB-EC"/>
</dbReference>
<keyword evidence="2" id="KW-0560">Oxidoreductase</keyword>
<evidence type="ECO:0000313" key="5">
    <source>
        <dbReference type="EMBL" id="KKL51898.1"/>
    </source>
</evidence>
<reference evidence="5" key="1">
    <citation type="journal article" date="2015" name="Nature">
        <title>Complex archaea that bridge the gap between prokaryotes and eukaryotes.</title>
        <authorList>
            <person name="Spang A."/>
            <person name="Saw J.H."/>
            <person name="Jorgensen S.L."/>
            <person name="Zaremba-Niedzwiedzka K."/>
            <person name="Martijn J."/>
            <person name="Lind A.E."/>
            <person name="van Eijk R."/>
            <person name="Schleper C."/>
            <person name="Guy L."/>
            <person name="Ettema T.J."/>
        </authorList>
    </citation>
    <scope>NUCLEOTIDE SEQUENCE</scope>
</reference>
<protein>
    <recommendedName>
        <fullName evidence="1">peptide-methionine (S)-S-oxide reductase</fullName>
        <ecNumber evidence="1">1.8.4.11</ecNumber>
    </recommendedName>
</protein>
<comment type="caution">
    <text evidence="5">The sequence shown here is derived from an EMBL/GenBank/DDBJ whole genome shotgun (WGS) entry which is preliminary data.</text>
</comment>
<dbReference type="SUPFAM" id="SSF55068">
    <property type="entry name" value="Peptide methionine sulfoxide reductase"/>
    <property type="match status" value="1"/>
</dbReference>
<dbReference type="InterPro" id="IPR002569">
    <property type="entry name" value="Met_Sox_Rdtase_MsrA_dom"/>
</dbReference>
<dbReference type="Pfam" id="PF01625">
    <property type="entry name" value="PMSR"/>
    <property type="match status" value="1"/>
</dbReference>
<sequence length="430" mass="47925">MLTSKNWLTLATCSVLFSAASYALSFENETDGDVQATMHLETIVLGSGCFWGAEKRYEALAGVIDAESGYADGKGFKASYRNITKQSRRYDENNYAEVVQVTFNSNIISAETLLKNYFESHDPTQKNRQGNDIGTQYRSIVLTTTAEQAKLVEQLKAQYQSKLTAAGFGTIKTIVKPLTEFFPAEEYHQDYLVKNPNGYCPDHSTGVVFEKVTEDAIDNTALLAGKQIVVIDSRDYCPYCEKFKKDVSNEYKGSIALTYRKADQLDGLTIKTPTWATPTILFLEDGKEVYGRQGYVSAAEFYKALGAFKLGDSEAYSVAFNARTDSPFCKQYAIFKNTPDGIFIDKLSGVPLFDTRDRFKSGTGWLSFTHPVKDTVTLHDDNSYGMQRIEIKSKSSGIHLGHLFPGEGPKGQDRYCINATVLEFVAREQS</sequence>
<dbReference type="PANTHER" id="PTHR43774:SF1">
    <property type="entry name" value="PEPTIDE METHIONINE SULFOXIDE REDUCTASE MSRA 2"/>
    <property type="match status" value="1"/>
</dbReference>
<evidence type="ECO:0000256" key="3">
    <source>
        <dbReference type="ARBA" id="ARBA00023268"/>
    </source>
</evidence>
<dbReference type="Pfam" id="PF13098">
    <property type="entry name" value="Thioredoxin_2"/>
    <property type="match status" value="1"/>
</dbReference>
<accession>A0A0F9CR93</accession>
<dbReference type="PROSITE" id="PS51790">
    <property type="entry name" value="MSRB"/>
    <property type="match status" value="1"/>
</dbReference>
<dbReference type="Gene3D" id="2.170.150.20">
    <property type="entry name" value="Peptide methionine sulfoxide reductase"/>
    <property type="match status" value="1"/>
</dbReference>